<dbReference type="PANTHER" id="PTHR18870:SF9">
    <property type="entry name" value="PROTEIN TAG-278-RELATED"/>
    <property type="match status" value="1"/>
</dbReference>
<feature type="compositionally biased region" description="Acidic residues" evidence="3">
    <location>
        <begin position="918"/>
        <end position="927"/>
    </location>
</feature>
<evidence type="ECO:0000256" key="2">
    <source>
        <dbReference type="SAM" id="Coils"/>
    </source>
</evidence>
<keyword evidence="1 2" id="KW-0175">Coiled coil</keyword>
<dbReference type="EMBL" id="LAVV01006186">
    <property type="protein sequence ID" value="KNZ60422.1"/>
    <property type="molecule type" value="Genomic_DNA"/>
</dbReference>
<feature type="compositionally biased region" description="Basic and acidic residues" evidence="3">
    <location>
        <begin position="953"/>
        <end position="973"/>
    </location>
</feature>
<dbReference type="STRING" id="27349.A0A0L6VIP4"/>
<feature type="compositionally biased region" description="Polar residues" evidence="3">
    <location>
        <begin position="1"/>
        <end position="13"/>
    </location>
</feature>
<feature type="compositionally biased region" description="Basic and acidic residues" evidence="3">
    <location>
        <begin position="928"/>
        <end position="944"/>
    </location>
</feature>
<organism evidence="4 5">
    <name type="scientific">Puccinia sorghi</name>
    <dbReference type="NCBI Taxonomy" id="27349"/>
    <lineage>
        <taxon>Eukaryota</taxon>
        <taxon>Fungi</taxon>
        <taxon>Dikarya</taxon>
        <taxon>Basidiomycota</taxon>
        <taxon>Pucciniomycotina</taxon>
        <taxon>Pucciniomycetes</taxon>
        <taxon>Pucciniales</taxon>
        <taxon>Pucciniaceae</taxon>
        <taxon>Puccinia</taxon>
    </lineage>
</organism>
<comment type="caution">
    <text evidence="4">The sequence shown here is derived from an EMBL/GenBank/DDBJ whole genome shotgun (WGS) entry which is preliminary data.</text>
</comment>
<feature type="compositionally biased region" description="Low complexity" evidence="3">
    <location>
        <begin position="146"/>
        <end position="178"/>
    </location>
</feature>
<feature type="compositionally biased region" description="Low complexity" evidence="3">
    <location>
        <begin position="242"/>
        <end position="258"/>
    </location>
</feature>
<feature type="compositionally biased region" description="Low complexity" evidence="3">
    <location>
        <begin position="54"/>
        <end position="67"/>
    </location>
</feature>
<feature type="region of interest" description="Disordered" evidence="3">
    <location>
        <begin position="238"/>
        <end position="258"/>
    </location>
</feature>
<evidence type="ECO:0000313" key="4">
    <source>
        <dbReference type="EMBL" id="KNZ60422.1"/>
    </source>
</evidence>
<feature type="compositionally biased region" description="Basic and acidic residues" evidence="3">
    <location>
        <begin position="121"/>
        <end position="133"/>
    </location>
</feature>
<sequence length="990" mass="107871">MEATPINNDNISPPTHPPTVPDRQPTPDKPDPSPNTDNASPAPKPSSIGPNGPAKRGIAAAIAAFEKGAGEKSTSPKASPAALKKSTPTTTHPKEPSPSTNHDSPTNQPSNPSPVKPGPTVKKDLTTAVKKSEPALPNKAHPRVSTTTTATTKPPVRASTSTRTVLTRTATKSSANPAVSPPVPAPSRRTSIISTVTRVPPKTTTTSAVATTAAARKLPLNTTASIGLRNAQTNLAPGRKLSTVPSATSTKTASAKPAPNAFAQATAELEYKLSQTELKLVAQTEELTALQARLEEATKSAAFEQESLTTEIQSLNAKLEGMAISSQVEAPSTNSADTLDATRADLETAKARITALESLVDTHQKEQADLQNRHSESSSVVAQLEALVKELKEKLEDASASKEAAIIEISSQHAKELESKLDKARVDFEAKKSALESKLEELGRQSQDTQNHAATQLEVTLSAELTKKAEEAYLKHSDELKAVKAEHASQIETLTNQHESALQSLRETLEAKVAAAEKACAEIQEAAASSDAARNEENAQELAKAVEKAKSIAKEEFESAIAALKEEHNATSAKLETEIAEIKEAKSSMDQELVEMKSRNEAFNAEKLALEDRLSKELEAVKKEHAAQIQQEYQRAKDELNEGHIDQLKSFRQSSQESTEQLLQSHKAELEAIRSALASDFASEKATLQAALEQVKLELAASHSDLSAGQKSQQDQSGKIDRLTAELEAARASLADLEAKAKEPVKSVELDELQKALKKTNQDAKEQRLLLEKNQEDLIAKFEHAREIHSEETAKHIEEKTLLQKELATIKERLESGDERVRMSQALVQELSQTIEQEMCKKEELETQLRNLQKSAESMAGEGNSHNTNLIELHEAHNLKILELTNEVEKWKDVAAKKEEEAEEKQFRIKLLEQMIEKDDDEDDKDDDENKNRSNGKEDGREFNENGTLVNKPPRDGDDQHHDENRSKIHQAEDSSANDFGPDLSIKHEA</sequence>
<feature type="coiled-coil region" evidence="2">
    <location>
        <begin position="720"/>
        <end position="781"/>
    </location>
</feature>
<name>A0A0L6VIP4_9BASI</name>
<reference evidence="4 5" key="1">
    <citation type="submission" date="2015-08" db="EMBL/GenBank/DDBJ databases">
        <title>Next Generation Sequencing and Analysis of the Genome of Puccinia sorghi L Schw, the Causal Agent of Maize Common Rust.</title>
        <authorList>
            <person name="Rochi L."/>
            <person name="Burguener G."/>
            <person name="Darino M."/>
            <person name="Turjanski A."/>
            <person name="Kreff E."/>
            <person name="Dieguez M.J."/>
            <person name="Sacco F."/>
        </authorList>
    </citation>
    <scope>NUCLEOTIDE SEQUENCE [LARGE SCALE GENOMIC DNA]</scope>
    <source>
        <strain evidence="4 5">RO10H11247</strain>
    </source>
</reference>
<dbReference type="PANTHER" id="PTHR18870">
    <property type="entry name" value="PROTEIN TAG-278-RELATED"/>
    <property type="match status" value="1"/>
</dbReference>
<feature type="region of interest" description="Disordered" evidence="3">
    <location>
        <begin position="1"/>
        <end position="191"/>
    </location>
</feature>
<accession>A0A0L6VIP4</accession>
<evidence type="ECO:0000256" key="3">
    <source>
        <dbReference type="SAM" id="MobiDB-lite"/>
    </source>
</evidence>
<feature type="coiled-coil region" evidence="2">
    <location>
        <begin position="339"/>
        <end position="646"/>
    </location>
</feature>
<feature type="compositionally biased region" description="Polar residues" evidence="3">
    <location>
        <begin position="86"/>
        <end position="110"/>
    </location>
</feature>
<dbReference type="AlphaFoldDB" id="A0A0L6VIP4"/>
<protein>
    <submittedName>
        <fullName evidence="4">Uncharacterized protein</fullName>
    </submittedName>
</protein>
<feature type="coiled-coil region" evidence="2">
    <location>
        <begin position="828"/>
        <end position="915"/>
    </location>
</feature>
<dbReference type="OrthoDB" id="2289094at2759"/>
<gene>
    <name evidence="4" type="ORF">VP01_1556g2</name>
</gene>
<evidence type="ECO:0000256" key="1">
    <source>
        <dbReference type="ARBA" id="ARBA00023054"/>
    </source>
</evidence>
<evidence type="ECO:0000313" key="5">
    <source>
        <dbReference type="Proteomes" id="UP000037035"/>
    </source>
</evidence>
<dbReference type="VEuPathDB" id="FungiDB:VP01_1556g2"/>
<dbReference type="Proteomes" id="UP000037035">
    <property type="component" value="Unassembled WGS sequence"/>
</dbReference>
<keyword evidence="5" id="KW-1185">Reference proteome</keyword>
<feature type="coiled-coil region" evidence="2">
    <location>
        <begin position="273"/>
        <end position="307"/>
    </location>
</feature>
<feature type="region of interest" description="Disordered" evidence="3">
    <location>
        <begin position="915"/>
        <end position="990"/>
    </location>
</feature>
<proteinExistence type="predicted"/>